<dbReference type="EMBL" id="JBHRYC010000065">
    <property type="protein sequence ID" value="MFC3638336.1"/>
    <property type="molecule type" value="Genomic_DNA"/>
</dbReference>
<dbReference type="SUPFAM" id="SSF53850">
    <property type="entry name" value="Periplasmic binding protein-like II"/>
    <property type="match status" value="1"/>
</dbReference>
<dbReference type="InterPro" id="IPR058163">
    <property type="entry name" value="LysR-type_TF_proteobact-type"/>
</dbReference>
<dbReference type="PANTHER" id="PTHR30537">
    <property type="entry name" value="HTH-TYPE TRANSCRIPTIONAL REGULATOR"/>
    <property type="match status" value="1"/>
</dbReference>
<comment type="caution">
    <text evidence="6">The sequence shown here is derived from an EMBL/GenBank/DDBJ whole genome shotgun (WGS) entry which is preliminary data.</text>
</comment>
<dbReference type="CDD" id="cd08474">
    <property type="entry name" value="PBP2_CrgA_like_5"/>
    <property type="match status" value="1"/>
</dbReference>
<keyword evidence="2" id="KW-0805">Transcription regulation</keyword>
<keyword evidence="3" id="KW-0238">DNA-binding</keyword>
<evidence type="ECO:0000256" key="4">
    <source>
        <dbReference type="ARBA" id="ARBA00023163"/>
    </source>
</evidence>
<dbReference type="InterPro" id="IPR005119">
    <property type="entry name" value="LysR_subst-bd"/>
</dbReference>
<dbReference type="PANTHER" id="PTHR30537:SF1">
    <property type="entry name" value="HTH-TYPE TRANSCRIPTIONAL REGULATOR PGRR"/>
    <property type="match status" value="1"/>
</dbReference>
<dbReference type="Pfam" id="PF03466">
    <property type="entry name" value="LysR_substrate"/>
    <property type="match status" value="1"/>
</dbReference>
<sequence>MGSAAEIEEGQVVRENFNDLLWFLVVAEERSFTKAAARIGITQSTLSHTIKRLETQMGLRLLARTTRSVSTTEAGERLRQSLAPRIAEIEADIAALTDLRDRPSGTIRITVSDHALETVIWPKLRAVLADYPEIRVEFSRDNGLRNIVEDGFDAGVRLGETVEKDMVAVRIGPDWRLVAIGSPGYFARRGIPATPQDLVAHNCISLRLTSGAGFYAWEFEKDGRDVRMRVDGQLIFNSTLPMVDAAIAGYGVAYVPEDIVADHIKAGRLQLVLDDWSPFFAGYYLYYPSRHQHLPAFRVLVEALRAHG</sequence>
<evidence type="ECO:0000256" key="3">
    <source>
        <dbReference type="ARBA" id="ARBA00023125"/>
    </source>
</evidence>
<feature type="domain" description="HTH lysR-type" evidence="5">
    <location>
        <begin position="15"/>
        <end position="72"/>
    </location>
</feature>
<evidence type="ECO:0000313" key="7">
    <source>
        <dbReference type="Proteomes" id="UP001595704"/>
    </source>
</evidence>
<keyword evidence="4" id="KW-0804">Transcription</keyword>
<dbReference type="InterPro" id="IPR036390">
    <property type="entry name" value="WH_DNA-bd_sf"/>
</dbReference>
<keyword evidence="7" id="KW-1185">Reference proteome</keyword>
<reference evidence="7" key="1">
    <citation type="journal article" date="2019" name="Int. J. Syst. Evol. Microbiol.">
        <title>The Global Catalogue of Microorganisms (GCM) 10K type strain sequencing project: providing services to taxonomists for standard genome sequencing and annotation.</title>
        <authorList>
            <consortium name="The Broad Institute Genomics Platform"/>
            <consortium name="The Broad Institute Genome Sequencing Center for Infectious Disease"/>
            <person name="Wu L."/>
            <person name="Ma J."/>
        </authorList>
    </citation>
    <scope>NUCLEOTIDE SEQUENCE [LARGE SCALE GENOMIC DNA]</scope>
    <source>
        <strain evidence="7">KCTC 42282</strain>
    </source>
</reference>
<evidence type="ECO:0000259" key="5">
    <source>
        <dbReference type="PROSITE" id="PS50931"/>
    </source>
</evidence>
<organism evidence="6 7">
    <name type="scientific">Camelimonas fluminis</name>
    <dbReference type="NCBI Taxonomy" id="1576911"/>
    <lineage>
        <taxon>Bacteria</taxon>
        <taxon>Pseudomonadati</taxon>
        <taxon>Pseudomonadota</taxon>
        <taxon>Alphaproteobacteria</taxon>
        <taxon>Hyphomicrobiales</taxon>
        <taxon>Chelatococcaceae</taxon>
        <taxon>Camelimonas</taxon>
    </lineage>
</organism>
<proteinExistence type="inferred from homology"/>
<comment type="similarity">
    <text evidence="1">Belongs to the LysR transcriptional regulatory family.</text>
</comment>
<accession>A0ABV7UIK0</accession>
<evidence type="ECO:0000256" key="2">
    <source>
        <dbReference type="ARBA" id="ARBA00023015"/>
    </source>
</evidence>
<dbReference type="InterPro" id="IPR036388">
    <property type="entry name" value="WH-like_DNA-bd_sf"/>
</dbReference>
<dbReference type="SUPFAM" id="SSF46785">
    <property type="entry name" value="Winged helix' DNA-binding domain"/>
    <property type="match status" value="1"/>
</dbReference>
<dbReference type="Pfam" id="PF00126">
    <property type="entry name" value="HTH_1"/>
    <property type="match status" value="1"/>
</dbReference>
<gene>
    <name evidence="6" type="ORF">ACFONL_13290</name>
</gene>
<dbReference type="Gene3D" id="3.40.190.290">
    <property type="match status" value="1"/>
</dbReference>
<dbReference type="PROSITE" id="PS50931">
    <property type="entry name" value="HTH_LYSR"/>
    <property type="match status" value="1"/>
</dbReference>
<dbReference type="Proteomes" id="UP001595704">
    <property type="component" value="Unassembled WGS sequence"/>
</dbReference>
<dbReference type="InterPro" id="IPR000847">
    <property type="entry name" value="LysR_HTH_N"/>
</dbReference>
<dbReference type="PRINTS" id="PR00039">
    <property type="entry name" value="HTHLYSR"/>
</dbReference>
<dbReference type="RefSeq" id="WP_191320841.1">
    <property type="nucleotide sequence ID" value="NZ_BNCG01000027.1"/>
</dbReference>
<evidence type="ECO:0000256" key="1">
    <source>
        <dbReference type="ARBA" id="ARBA00009437"/>
    </source>
</evidence>
<dbReference type="Gene3D" id="1.10.10.10">
    <property type="entry name" value="Winged helix-like DNA-binding domain superfamily/Winged helix DNA-binding domain"/>
    <property type="match status" value="1"/>
</dbReference>
<protein>
    <submittedName>
        <fullName evidence="6">LysR family transcriptional regulator</fullName>
    </submittedName>
</protein>
<evidence type="ECO:0000313" key="6">
    <source>
        <dbReference type="EMBL" id="MFC3638336.1"/>
    </source>
</evidence>
<name>A0ABV7UIK0_9HYPH</name>